<feature type="region of interest" description="Disordered" evidence="2">
    <location>
        <begin position="1497"/>
        <end position="1570"/>
    </location>
</feature>
<feature type="region of interest" description="Disordered" evidence="2">
    <location>
        <begin position="857"/>
        <end position="876"/>
    </location>
</feature>
<evidence type="ECO:0000313" key="4">
    <source>
        <dbReference type="EMBL" id="CAG5129219.1"/>
    </source>
</evidence>
<dbReference type="OrthoDB" id="8744624at2759"/>
<feature type="compositionally biased region" description="Polar residues" evidence="2">
    <location>
        <begin position="793"/>
        <end position="813"/>
    </location>
</feature>
<feature type="domain" description="Genetic suppressor element-like" evidence="3">
    <location>
        <begin position="1387"/>
        <end position="1538"/>
    </location>
</feature>
<name>A0A8S3ZIR8_9EUPU</name>
<feature type="region of interest" description="Disordered" evidence="2">
    <location>
        <begin position="1402"/>
        <end position="1423"/>
    </location>
</feature>
<keyword evidence="5" id="KW-1185">Reference proteome</keyword>
<feature type="region of interest" description="Disordered" evidence="2">
    <location>
        <begin position="114"/>
        <end position="145"/>
    </location>
</feature>
<keyword evidence="1" id="KW-0175">Coiled coil</keyword>
<gene>
    <name evidence="4" type="ORF">CUNI_LOCUS14777</name>
</gene>
<sequence length="1753" mass="192818">MPSRIVCFVCGSLGGEYQLRSRPYEGCAFFPFLEHHEPPKGSRLPGADGTVDSCRVCYAFLTQQWETYEHANTPAIKRLYWLKRLDDGQFTGAEMKLQGEYMAQVMGLQYQPSCGDSCAPGSPDSRDGSGTGAEPDVRLDRKSQTLDDGDHVLDLSVPLKSDLAQISNRSTPAADKSPREATRMRPQLDDFSFLCYICGDENEGVAAKCISSIAHGVNKPFFPFLNKLTPHKGAAQLNGQGICQVCDRCFSSLCHQWLTYEHHGTPNSARIYKVNAQFFSNDSSIALGLAPDALSASGEVCYLCSRSWASSKVCSLFTAPASTSTDHMYFPFIRELRRPHGARPLNPDGSVLVCVSCYSNLQDQWQRYEAEKVPFLQRRYSLLPSSSSASSVTSQSLKSFADPDIKCDPGVLKVEVVTKSLTQPLAIEISKSATCAKTQAPSLPSGATSYSSAVVGASGSNQATAPESSKHHGTESKSHSSSTILSIPHPLQQAGERPKKVCFLCGQKCLLSKAQILYSYPVRHETKSAGGQCQTIPFFPFLASQPPAPGSEPMAEEGTVISCSYCFYSLLNQWRDFEESKGVTDRNRWLRKYTLNEFVCYVCGMMVARKKMRTLEVQKFLFLREHKAPANALVMWGGEGVGVCGSCHYSLSHQFTEFERLGLPMELRKYNWTVQHHTEENSNDAHDSNHGMSSAAINEDSNLSVADGADDSNHSSAPSTKPVFSLASPAAHAGKPSLKSALVLPQSRMSPSSNGLTSSSHNLSLSTSRSAGFAAALRNLAHQMKEPCDDGNENSLTSPTNQNSRSNTPKRSQASLLLPSHTANNSFTAPPVVTVAPTQTSMFQGVTSFSLGQERSHTSTFEPWSKPDPDLPSLSTADSELIGKDLLLSRTSARVPAPRSISASGVPVTSQMLYARNFPAYHPEEEELIRHGLTLPYGIDPAAYAAAASAYHPALLQQQAAFAQGSLRLGDTLLLDQYRMLQSPYLQFPAAAGLISPHSLGLGMHSVLAAAAASQHYPPGLFPQHYPYLSFGQPVMDPHTSAQAVAMERSWLDAEKARDKRDREKTRHQEHSSEKENSHRRSDSRGEQDLIKKEVNINSEGFGHGSLERKSTPCVSVCQSSRSPELLSRQFSESHNGHPASRPTSSLSASSGHRPVAKMSPGASSQATEASTHPGLSSASSHASLRSHSSTLPSRGLTFKPYEKLYESSQPSSQPVLDQHQPHSHHQGSTLPPWMRSSTSSSSKSSHDKNKNPDFTPLFRPFDDHKDTVEFPSTAAQSVHPTHRQWSFDSSSPMLPFQFTGPDINSTAVDSSGGLNNAHSRTSPLLSLNKDSSFVPKNYARKQAENGFNDRIKRFDFKSLANECTASASVHRQPSVNSDILPTTAESRQFLSKLDFEAARAKERKKRGEDTDSDSEKDKEERMRVRLTMVGRATPIPLDTSPPKMEFLENLGLTSWKKKKELNRQKEIRRRRQLRLSSISPLQQEADSSLGFCGDSMRSLNHHSTHSASSQEAAVSPEDKNTEVDLGDKSEFVTRLGLMSVTEQQTEVHGGKRKLNEDESPSENLPQKKGIHETSEAAAACLGDDSRDQLHENVLSDSQRLTQHQDTSSKTLLYLDTPKLQDQPRRPASGNCHQSVAATAHNLIDPEAFSSPAVSLTSRNVSLLPENPNIPWPGVETVMESYQRHKEEQLAESQILRERCHQLQASHHNLAQVATRINSHMTYLMEERQRLQEERLRHQDNISHLKETLNHLK</sequence>
<feature type="compositionally biased region" description="Basic and acidic residues" evidence="2">
    <location>
        <begin position="135"/>
        <end position="145"/>
    </location>
</feature>
<evidence type="ECO:0000256" key="1">
    <source>
        <dbReference type="SAM" id="Coils"/>
    </source>
</evidence>
<dbReference type="PANTHER" id="PTHR40240:SF1">
    <property type="entry name" value="PLEXUS, ISOFORM A"/>
    <property type="match status" value="1"/>
</dbReference>
<comment type="caution">
    <text evidence="4">The sequence shown here is derived from an EMBL/GenBank/DDBJ whole genome shotgun (WGS) entry which is preliminary data.</text>
</comment>
<evidence type="ECO:0000259" key="3">
    <source>
        <dbReference type="Pfam" id="PF12540"/>
    </source>
</evidence>
<evidence type="ECO:0000313" key="5">
    <source>
        <dbReference type="Proteomes" id="UP000678393"/>
    </source>
</evidence>
<dbReference type="Proteomes" id="UP000678393">
    <property type="component" value="Unassembled WGS sequence"/>
</dbReference>
<feature type="compositionally biased region" description="Low complexity" evidence="2">
    <location>
        <begin position="1139"/>
        <end position="1151"/>
    </location>
</feature>
<feature type="compositionally biased region" description="Low complexity" evidence="2">
    <location>
        <begin position="1176"/>
        <end position="1190"/>
    </location>
</feature>
<reference evidence="4" key="1">
    <citation type="submission" date="2021-04" db="EMBL/GenBank/DDBJ databases">
        <authorList>
            <consortium name="Molecular Ecology Group"/>
        </authorList>
    </citation>
    <scope>NUCLEOTIDE SEQUENCE</scope>
</reference>
<dbReference type="Pfam" id="PF12540">
    <property type="entry name" value="DUF3736"/>
    <property type="match status" value="1"/>
</dbReference>
<feature type="compositionally biased region" description="Polar residues" evidence="2">
    <location>
        <begin position="1207"/>
        <end position="1216"/>
    </location>
</feature>
<protein>
    <recommendedName>
        <fullName evidence="3">Genetic suppressor element-like domain-containing protein</fullName>
    </recommendedName>
</protein>
<organism evidence="4 5">
    <name type="scientific">Candidula unifasciata</name>
    <dbReference type="NCBI Taxonomy" id="100452"/>
    <lineage>
        <taxon>Eukaryota</taxon>
        <taxon>Metazoa</taxon>
        <taxon>Spiralia</taxon>
        <taxon>Lophotrochozoa</taxon>
        <taxon>Mollusca</taxon>
        <taxon>Gastropoda</taxon>
        <taxon>Heterobranchia</taxon>
        <taxon>Euthyneura</taxon>
        <taxon>Panpulmonata</taxon>
        <taxon>Eupulmonata</taxon>
        <taxon>Stylommatophora</taxon>
        <taxon>Helicina</taxon>
        <taxon>Helicoidea</taxon>
        <taxon>Geomitridae</taxon>
        <taxon>Candidula</taxon>
    </lineage>
</organism>
<feature type="region of interest" description="Disordered" evidence="2">
    <location>
        <begin position="1596"/>
        <end position="1633"/>
    </location>
</feature>
<dbReference type="EMBL" id="CAJHNH020003402">
    <property type="protein sequence ID" value="CAG5129219.1"/>
    <property type="molecule type" value="Genomic_DNA"/>
</dbReference>
<feature type="region of interest" description="Disordered" evidence="2">
    <location>
        <begin position="458"/>
        <end position="484"/>
    </location>
</feature>
<feature type="region of interest" description="Disordered" evidence="2">
    <location>
        <begin position="785"/>
        <end position="813"/>
    </location>
</feature>
<feature type="compositionally biased region" description="Polar residues" evidence="2">
    <location>
        <begin position="1596"/>
        <end position="1611"/>
    </location>
</feature>
<feature type="compositionally biased region" description="Polar residues" evidence="2">
    <location>
        <begin position="1162"/>
        <end position="1175"/>
    </location>
</feature>
<feature type="coiled-coil region" evidence="1">
    <location>
        <begin position="1679"/>
        <end position="1748"/>
    </location>
</feature>
<accession>A0A8S3ZIR8</accession>
<feature type="region of interest" description="Disordered" evidence="2">
    <location>
        <begin position="1126"/>
        <end position="1261"/>
    </location>
</feature>
<feature type="compositionally biased region" description="Basic and acidic residues" evidence="2">
    <location>
        <begin position="1054"/>
        <end position="1095"/>
    </location>
</feature>
<dbReference type="PANTHER" id="PTHR40240">
    <property type="entry name" value="PLEXUS, ISOFORM A"/>
    <property type="match status" value="1"/>
</dbReference>
<feature type="region of interest" description="Disordered" evidence="2">
    <location>
        <begin position="704"/>
        <end position="724"/>
    </location>
</feature>
<feature type="region of interest" description="Disordered" evidence="2">
    <location>
        <begin position="1054"/>
        <end position="1114"/>
    </location>
</feature>
<feature type="compositionally biased region" description="Basic and acidic residues" evidence="2">
    <location>
        <begin position="1517"/>
        <end position="1532"/>
    </location>
</feature>
<feature type="compositionally biased region" description="Basic and acidic residues" evidence="2">
    <location>
        <begin position="468"/>
        <end position="478"/>
    </location>
</feature>
<dbReference type="InterPro" id="IPR022207">
    <property type="entry name" value="GSE-like"/>
</dbReference>
<proteinExistence type="predicted"/>
<evidence type="ECO:0000256" key="2">
    <source>
        <dbReference type="SAM" id="MobiDB-lite"/>
    </source>
</evidence>